<protein>
    <submittedName>
        <fullName evidence="2">Uncharacterized protein</fullName>
    </submittedName>
</protein>
<name>A0A099I6Y6_CLOIN</name>
<gene>
    <name evidence="2" type="ORF">CIAN88_11090</name>
</gene>
<dbReference type="RefSeq" id="WP_044905483.1">
    <property type="nucleotide sequence ID" value="NZ_JQIF01000048.1"/>
</dbReference>
<proteinExistence type="predicted"/>
<keyword evidence="1" id="KW-0472">Membrane</keyword>
<dbReference type="EMBL" id="JQIF01000048">
    <property type="protein sequence ID" value="KGJ53017.1"/>
    <property type="molecule type" value="Genomic_DNA"/>
</dbReference>
<sequence length="71" mass="8182">MNELLVIAWLLLPASALLIQYYLIQKRQNLLWILPLLSLAVTFFIGLAAVFYAFFLILFTKVLMAEDPHQS</sequence>
<keyword evidence="1" id="KW-1133">Transmembrane helix</keyword>
<evidence type="ECO:0000313" key="2">
    <source>
        <dbReference type="EMBL" id="KGJ53017.1"/>
    </source>
</evidence>
<accession>A0A099I6Y6</accession>
<comment type="caution">
    <text evidence="2">The sequence shown here is derived from an EMBL/GenBank/DDBJ whole genome shotgun (WGS) entry which is preliminary data.</text>
</comment>
<keyword evidence="1" id="KW-0812">Transmembrane</keyword>
<reference evidence="2 3" key="1">
    <citation type="submission" date="2014-08" db="EMBL/GenBank/DDBJ databases">
        <title>Clostridium innocuum, an unnegligible vancomycin-resistant pathogen causing extra-intestinal infections.</title>
        <authorList>
            <person name="Feng Y."/>
            <person name="Chiu C.-H."/>
        </authorList>
    </citation>
    <scope>NUCLEOTIDE SEQUENCE [LARGE SCALE GENOMIC DNA]</scope>
    <source>
        <strain evidence="2 3">AN88</strain>
    </source>
</reference>
<organism evidence="2 3">
    <name type="scientific">Clostridium innocuum</name>
    <dbReference type="NCBI Taxonomy" id="1522"/>
    <lineage>
        <taxon>Bacteria</taxon>
        <taxon>Bacillati</taxon>
        <taxon>Bacillota</taxon>
        <taxon>Clostridia</taxon>
        <taxon>Eubacteriales</taxon>
        <taxon>Clostridiaceae</taxon>
        <taxon>Clostridium</taxon>
    </lineage>
</organism>
<evidence type="ECO:0000256" key="1">
    <source>
        <dbReference type="SAM" id="Phobius"/>
    </source>
</evidence>
<evidence type="ECO:0000313" key="3">
    <source>
        <dbReference type="Proteomes" id="UP000030008"/>
    </source>
</evidence>
<dbReference type="AlphaFoldDB" id="A0A099I6Y6"/>
<dbReference type="Proteomes" id="UP000030008">
    <property type="component" value="Unassembled WGS sequence"/>
</dbReference>
<feature type="transmembrane region" description="Helical" evidence="1">
    <location>
        <begin position="32"/>
        <end position="59"/>
    </location>
</feature>